<dbReference type="Gene3D" id="1.10.4100.10">
    <property type="entry name" value="2-methylcitrate dehydratase PrpD"/>
    <property type="match status" value="1"/>
</dbReference>
<evidence type="ECO:0000313" key="5">
    <source>
        <dbReference type="Proteomes" id="UP000017819"/>
    </source>
</evidence>
<dbReference type="AlphaFoldDB" id="V4R3T6"/>
<sequence>MNVNVEPVSPVMERLSAYIFEALRAEPPAEVVEKGKHHLLDTVAAMVSGARLKPGRIAISYVDSLGGAPQCTVIGSKTLNNPVNAALANGMHGHADETDDSHLGARFHPGCGVVPGALAAAELKGRSGADLLKAVILGYDVGVRFNYSMGPRKVYSGGHSTHSVGTLFGASAAAAALMQETQLQVQHQLSYTVQQASGVQCWIRDDQHIEKAFDFGGMTARNALSAATMVAHGCTGVDDALSGYLNFFSAFADDPQPDALIDGLGSRWEILEASIKKWCVGSPCQAVLDAVTILMETEGLSADDVEAITLEMPDDRAHLVDNRPMPNVNVQQLVSLALVDRGLTFEAAHDYDRMNDPAVQEIRRRIDLVYSPELTEARPARQAIMSVRTKSGRELRHHTIAVKGTPANRMTRDEVVAKARDLMEPHVGQETSDRLIDSLLNIETLKDLSSLRPLLQA</sequence>
<feature type="domain" description="MmgE/PrpD C-terminal" evidence="3">
    <location>
        <begin position="283"/>
        <end position="438"/>
    </location>
</feature>
<dbReference type="InterPro" id="IPR042188">
    <property type="entry name" value="MmgE/PrpD_sf_2"/>
</dbReference>
<dbReference type="Proteomes" id="UP000017819">
    <property type="component" value="Unassembled WGS sequence"/>
</dbReference>
<dbReference type="SUPFAM" id="SSF103378">
    <property type="entry name" value="2-methylcitrate dehydratase PrpD"/>
    <property type="match status" value="1"/>
</dbReference>
<keyword evidence="5" id="KW-1185">Reference proteome</keyword>
<dbReference type="Pfam" id="PF19305">
    <property type="entry name" value="MmgE_PrpD_C"/>
    <property type="match status" value="1"/>
</dbReference>
<accession>V4R3T6</accession>
<gene>
    <name evidence="4" type="ORF">N177_0836</name>
</gene>
<dbReference type="EMBL" id="AWXZ01000014">
    <property type="protein sequence ID" value="ESR26617.1"/>
    <property type="molecule type" value="Genomic_DNA"/>
</dbReference>
<dbReference type="Gene3D" id="3.30.1330.120">
    <property type="entry name" value="2-methylcitrate dehydratase PrpD"/>
    <property type="match status" value="1"/>
</dbReference>
<dbReference type="Pfam" id="PF03972">
    <property type="entry name" value="MmgE_PrpD_N"/>
    <property type="match status" value="1"/>
</dbReference>
<dbReference type="InterPro" id="IPR042183">
    <property type="entry name" value="MmgE/PrpD_sf_1"/>
</dbReference>
<dbReference type="PANTHER" id="PTHR16943">
    <property type="entry name" value="2-METHYLCITRATE DEHYDRATASE-RELATED"/>
    <property type="match status" value="1"/>
</dbReference>
<dbReference type="InterPro" id="IPR005656">
    <property type="entry name" value="MmgE_PrpD"/>
</dbReference>
<dbReference type="eggNOG" id="COG2079">
    <property type="taxonomic scope" value="Bacteria"/>
</dbReference>
<reference evidence="4 5" key="1">
    <citation type="journal article" date="2014" name="Genome Announc.">
        <title>Draft Genome Sequence of Lutibaculum baratangense Strain AMV1T, Isolated from a Mud Volcano in Andamans, India.</title>
        <authorList>
            <person name="Singh A."/>
            <person name="Sreenivas A."/>
            <person name="Sathyanarayana Reddy G."/>
            <person name="Pinnaka A.K."/>
            <person name="Shivaji S."/>
        </authorList>
    </citation>
    <scope>NUCLEOTIDE SEQUENCE [LARGE SCALE GENOMIC DNA]</scope>
    <source>
        <strain evidence="4 5">AMV1</strain>
    </source>
</reference>
<dbReference type="InterPro" id="IPR036148">
    <property type="entry name" value="MmgE/PrpD_sf"/>
</dbReference>
<name>V4R3T6_9HYPH</name>
<dbReference type="RefSeq" id="WP_023430984.1">
    <property type="nucleotide sequence ID" value="NZ_AWXZ01000014.1"/>
</dbReference>
<dbReference type="PANTHER" id="PTHR16943:SF8">
    <property type="entry name" value="2-METHYLCITRATE DEHYDRATASE"/>
    <property type="match status" value="1"/>
</dbReference>
<protein>
    <submittedName>
        <fullName evidence="4">Immune-responsive protein 1</fullName>
    </submittedName>
</protein>
<dbReference type="GO" id="GO:0016829">
    <property type="term" value="F:lyase activity"/>
    <property type="evidence" value="ECO:0007669"/>
    <property type="project" value="InterPro"/>
</dbReference>
<dbReference type="OrthoDB" id="5415580at2"/>
<evidence type="ECO:0000256" key="1">
    <source>
        <dbReference type="ARBA" id="ARBA00006174"/>
    </source>
</evidence>
<feature type="domain" description="MmgE/PrpD N-terminal" evidence="2">
    <location>
        <begin position="13"/>
        <end position="258"/>
    </location>
</feature>
<evidence type="ECO:0000259" key="2">
    <source>
        <dbReference type="Pfam" id="PF03972"/>
    </source>
</evidence>
<proteinExistence type="inferred from homology"/>
<comment type="similarity">
    <text evidence="1">Belongs to the PrpD family.</text>
</comment>
<dbReference type="InterPro" id="IPR045336">
    <property type="entry name" value="MmgE_PrpD_N"/>
</dbReference>
<evidence type="ECO:0000313" key="4">
    <source>
        <dbReference type="EMBL" id="ESR26617.1"/>
    </source>
</evidence>
<comment type="caution">
    <text evidence="4">The sequence shown here is derived from an EMBL/GenBank/DDBJ whole genome shotgun (WGS) entry which is preliminary data.</text>
</comment>
<organism evidence="4 5">
    <name type="scientific">Lutibaculum baratangense AMV1</name>
    <dbReference type="NCBI Taxonomy" id="631454"/>
    <lineage>
        <taxon>Bacteria</taxon>
        <taxon>Pseudomonadati</taxon>
        <taxon>Pseudomonadota</taxon>
        <taxon>Alphaproteobacteria</taxon>
        <taxon>Hyphomicrobiales</taxon>
        <taxon>Tepidamorphaceae</taxon>
        <taxon>Lutibaculum</taxon>
    </lineage>
</organism>
<dbReference type="STRING" id="631454.N177_0836"/>
<evidence type="ECO:0000259" key="3">
    <source>
        <dbReference type="Pfam" id="PF19305"/>
    </source>
</evidence>
<dbReference type="InterPro" id="IPR045337">
    <property type="entry name" value="MmgE_PrpD_C"/>
</dbReference>